<name>A0A3Q7I145_SOLLC</name>
<feature type="signal peptide" evidence="3">
    <location>
        <begin position="1"/>
        <end position="26"/>
    </location>
</feature>
<dbReference type="GO" id="GO:0005886">
    <property type="term" value="C:plasma membrane"/>
    <property type="evidence" value="ECO:0000318"/>
    <property type="project" value="GO_Central"/>
</dbReference>
<dbReference type="InterPro" id="IPR039391">
    <property type="entry name" value="Phytocyanin-like"/>
</dbReference>
<feature type="domain" description="Phytocyanin" evidence="4">
    <location>
        <begin position="27"/>
        <end position="126"/>
    </location>
</feature>
<sequence>MAISIGKLVFVCIFLILCVEMPTSLANEYVVGDKRGWSPGVDYHPWAYGKSFRVGDVLHFFYAPKVIDVASVDISSYALCDSNVKTFYKDNSGQTSITLDKSGPYYFISTSKKGCFEGLKLELHVI</sequence>
<evidence type="ECO:0000256" key="3">
    <source>
        <dbReference type="SAM" id="SignalP"/>
    </source>
</evidence>
<dbReference type="PROSITE" id="PS51485">
    <property type="entry name" value="PHYTOCYANIN"/>
    <property type="match status" value="1"/>
</dbReference>
<accession>A0A3Q7I145</accession>
<evidence type="ECO:0000259" key="4">
    <source>
        <dbReference type="PROSITE" id="PS51485"/>
    </source>
</evidence>
<keyword evidence="6" id="KW-1185">Reference proteome</keyword>
<dbReference type="InParanoid" id="A0A3Q7I145"/>
<dbReference type="OMA" id="NEYVVGD"/>
<gene>
    <name evidence="5" type="primary">LOC101252094</name>
</gene>
<dbReference type="SMR" id="A0A3Q7I145"/>
<dbReference type="OrthoDB" id="1916408at2759"/>
<dbReference type="Gene3D" id="2.60.40.420">
    <property type="entry name" value="Cupredoxins - blue copper proteins"/>
    <property type="match status" value="1"/>
</dbReference>
<keyword evidence="2" id="KW-0325">Glycoprotein</keyword>
<dbReference type="Proteomes" id="UP000004994">
    <property type="component" value="Chromosome 7"/>
</dbReference>
<dbReference type="FunFam" id="2.60.40.420:FF:000034">
    <property type="entry name" value="Cupredoxin superfamily protein"/>
    <property type="match status" value="1"/>
</dbReference>
<dbReference type="Pfam" id="PF02298">
    <property type="entry name" value="Cu_bind_like"/>
    <property type="match status" value="1"/>
</dbReference>
<organism evidence="5">
    <name type="scientific">Solanum lycopersicum</name>
    <name type="common">Tomato</name>
    <name type="synonym">Lycopersicon esculentum</name>
    <dbReference type="NCBI Taxonomy" id="4081"/>
    <lineage>
        <taxon>Eukaryota</taxon>
        <taxon>Viridiplantae</taxon>
        <taxon>Streptophyta</taxon>
        <taxon>Embryophyta</taxon>
        <taxon>Tracheophyta</taxon>
        <taxon>Spermatophyta</taxon>
        <taxon>Magnoliopsida</taxon>
        <taxon>eudicotyledons</taxon>
        <taxon>Gunneridae</taxon>
        <taxon>Pentapetalae</taxon>
        <taxon>asterids</taxon>
        <taxon>lamiids</taxon>
        <taxon>Solanales</taxon>
        <taxon>Solanaceae</taxon>
        <taxon>Solanoideae</taxon>
        <taxon>Solaneae</taxon>
        <taxon>Solanum</taxon>
        <taxon>Solanum subgen. Lycopersicon</taxon>
    </lineage>
</organism>
<dbReference type="STRING" id="4081.A0A3Q7I145"/>
<dbReference type="GO" id="GO:0009055">
    <property type="term" value="F:electron transfer activity"/>
    <property type="evidence" value="ECO:0007669"/>
    <property type="project" value="InterPro"/>
</dbReference>
<reference evidence="5" key="2">
    <citation type="submission" date="2019-01" db="UniProtKB">
        <authorList>
            <consortium name="EnsemblPlants"/>
        </authorList>
    </citation>
    <scope>IDENTIFICATION</scope>
    <source>
        <strain evidence="5">cv. Heinz 1706</strain>
    </source>
</reference>
<reference evidence="5" key="1">
    <citation type="journal article" date="2012" name="Nature">
        <title>The tomato genome sequence provides insights into fleshy fruit evolution.</title>
        <authorList>
            <consortium name="Tomato Genome Consortium"/>
        </authorList>
    </citation>
    <scope>NUCLEOTIDE SEQUENCE [LARGE SCALE GENOMIC DNA]</scope>
    <source>
        <strain evidence="5">cv. Heinz 1706</strain>
    </source>
</reference>
<dbReference type="InterPro" id="IPR008972">
    <property type="entry name" value="Cupredoxin"/>
</dbReference>
<dbReference type="Gramene" id="Solyc07g008420.3.1">
    <property type="protein sequence ID" value="Solyc07g008420.3.1"/>
    <property type="gene ID" value="Solyc07g008420.3"/>
</dbReference>
<evidence type="ECO:0000313" key="5">
    <source>
        <dbReference type="EnsemblPlants" id="Solyc07g008420.3.1"/>
    </source>
</evidence>
<proteinExistence type="predicted"/>
<dbReference type="PANTHER" id="PTHR33021">
    <property type="entry name" value="BLUE COPPER PROTEIN"/>
    <property type="match status" value="1"/>
</dbReference>
<feature type="chain" id="PRO_5018535239" description="Phytocyanin domain-containing protein" evidence="3">
    <location>
        <begin position="27"/>
        <end position="126"/>
    </location>
</feature>
<evidence type="ECO:0000256" key="2">
    <source>
        <dbReference type="ARBA" id="ARBA00023180"/>
    </source>
</evidence>
<dbReference type="InterPro" id="IPR003245">
    <property type="entry name" value="Phytocyanin_dom"/>
</dbReference>
<dbReference type="PaxDb" id="4081-Solyc07g008420.2.1"/>
<evidence type="ECO:0000256" key="1">
    <source>
        <dbReference type="ARBA" id="ARBA00023157"/>
    </source>
</evidence>
<dbReference type="EnsemblPlants" id="Solyc07g008420.3.1">
    <property type="protein sequence ID" value="Solyc07g008420.3.1"/>
    <property type="gene ID" value="Solyc07g008420.3"/>
</dbReference>
<keyword evidence="1" id="KW-1015">Disulfide bond</keyword>
<dbReference type="AlphaFoldDB" id="A0A3Q7I145"/>
<dbReference type="CDD" id="cd04216">
    <property type="entry name" value="Phytocyanin"/>
    <property type="match status" value="1"/>
</dbReference>
<dbReference type="PANTHER" id="PTHR33021:SF377">
    <property type="entry name" value="OS02G0731400 PROTEIN"/>
    <property type="match status" value="1"/>
</dbReference>
<keyword evidence="3" id="KW-0732">Signal</keyword>
<protein>
    <recommendedName>
        <fullName evidence="4">Phytocyanin domain-containing protein</fullName>
    </recommendedName>
</protein>
<dbReference type="SUPFAM" id="SSF49503">
    <property type="entry name" value="Cupredoxins"/>
    <property type="match status" value="1"/>
</dbReference>
<evidence type="ECO:0000313" key="6">
    <source>
        <dbReference type="Proteomes" id="UP000004994"/>
    </source>
</evidence>